<proteinExistence type="predicted"/>
<feature type="compositionally biased region" description="Basic and acidic residues" evidence="1">
    <location>
        <begin position="58"/>
        <end position="75"/>
    </location>
</feature>
<dbReference type="Proteomes" id="UP000887577">
    <property type="component" value="Unplaced"/>
</dbReference>
<organism evidence="2 3">
    <name type="scientific">Panagrolaimus superbus</name>
    <dbReference type="NCBI Taxonomy" id="310955"/>
    <lineage>
        <taxon>Eukaryota</taxon>
        <taxon>Metazoa</taxon>
        <taxon>Ecdysozoa</taxon>
        <taxon>Nematoda</taxon>
        <taxon>Chromadorea</taxon>
        <taxon>Rhabditida</taxon>
        <taxon>Tylenchina</taxon>
        <taxon>Panagrolaimomorpha</taxon>
        <taxon>Panagrolaimoidea</taxon>
        <taxon>Panagrolaimidae</taxon>
        <taxon>Panagrolaimus</taxon>
    </lineage>
</organism>
<dbReference type="WBParaSite" id="PSU_v2.g17985.t1">
    <property type="protein sequence ID" value="PSU_v2.g17985.t1"/>
    <property type="gene ID" value="PSU_v2.g17985"/>
</dbReference>
<evidence type="ECO:0000256" key="1">
    <source>
        <dbReference type="SAM" id="MobiDB-lite"/>
    </source>
</evidence>
<dbReference type="AlphaFoldDB" id="A0A914YGR6"/>
<accession>A0A914YGR6</accession>
<reference evidence="3" key="1">
    <citation type="submission" date="2022-11" db="UniProtKB">
        <authorList>
            <consortium name="WormBaseParasite"/>
        </authorList>
    </citation>
    <scope>IDENTIFICATION</scope>
</reference>
<name>A0A914YGR6_9BILA</name>
<feature type="compositionally biased region" description="Acidic residues" evidence="1">
    <location>
        <begin position="92"/>
        <end position="108"/>
    </location>
</feature>
<evidence type="ECO:0000313" key="3">
    <source>
        <dbReference type="WBParaSite" id="PSU_v2.g17985.t1"/>
    </source>
</evidence>
<sequence>MPRRPGGPGRKHASREQALLAVKKLLDMQNAQPPIEEENKDPHDVSTFNDDDTQGGGQKEKDDTQGGGQKEKDDTQGGGQGRKKTSSSLYTSDEEEEEQDSNNEEDDQQPPGGAPAATTSSSSTSNPRKRERKQDQPSRSTAALFAMNTWNMRPVPKKTRKNVTKMNSVLFFS</sequence>
<evidence type="ECO:0000313" key="2">
    <source>
        <dbReference type="Proteomes" id="UP000887577"/>
    </source>
</evidence>
<feature type="compositionally biased region" description="Low complexity" evidence="1">
    <location>
        <begin position="109"/>
        <end position="125"/>
    </location>
</feature>
<keyword evidence="2" id="KW-1185">Reference proteome</keyword>
<protein>
    <submittedName>
        <fullName evidence="3">Uncharacterized protein</fullName>
    </submittedName>
</protein>
<feature type="region of interest" description="Disordered" evidence="1">
    <location>
        <begin position="25"/>
        <end position="148"/>
    </location>
</feature>